<dbReference type="PANTHER" id="PTHR47926:SF533">
    <property type="entry name" value="DYW DOMAIN-CONTAINING PROTEIN"/>
    <property type="match status" value="1"/>
</dbReference>
<dbReference type="InterPro" id="IPR002885">
    <property type="entry name" value="PPR_rpt"/>
</dbReference>
<evidence type="ECO:0000256" key="1">
    <source>
        <dbReference type="ARBA" id="ARBA00022737"/>
    </source>
</evidence>
<evidence type="ECO:0000313" key="3">
    <source>
        <dbReference type="EMBL" id="EFJ11849.1"/>
    </source>
</evidence>
<dbReference type="GO" id="GO:0048731">
    <property type="term" value="P:system development"/>
    <property type="evidence" value="ECO:0007669"/>
    <property type="project" value="UniProtKB-ARBA"/>
</dbReference>
<organism evidence="4">
    <name type="scientific">Selaginella moellendorffii</name>
    <name type="common">Spikemoss</name>
    <dbReference type="NCBI Taxonomy" id="88036"/>
    <lineage>
        <taxon>Eukaryota</taxon>
        <taxon>Viridiplantae</taxon>
        <taxon>Streptophyta</taxon>
        <taxon>Embryophyta</taxon>
        <taxon>Tracheophyta</taxon>
        <taxon>Lycopodiopsida</taxon>
        <taxon>Selaginellales</taxon>
        <taxon>Selaginellaceae</taxon>
        <taxon>Selaginella</taxon>
    </lineage>
</organism>
<reference evidence="3 4" key="1">
    <citation type="journal article" date="2011" name="Science">
        <title>The Selaginella genome identifies genetic changes associated with the evolution of vascular plants.</title>
        <authorList>
            <person name="Banks J.A."/>
            <person name="Nishiyama T."/>
            <person name="Hasebe M."/>
            <person name="Bowman J.L."/>
            <person name="Gribskov M."/>
            <person name="dePamphilis C."/>
            <person name="Albert V.A."/>
            <person name="Aono N."/>
            <person name="Aoyama T."/>
            <person name="Ambrose B.A."/>
            <person name="Ashton N.W."/>
            <person name="Axtell M.J."/>
            <person name="Barker E."/>
            <person name="Barker M.S."/>
            <person name="Bennetzen J.L."/>
            <person name="Bonawitz N.D."/>
            <person name="Chapple C."/>
            <person name="Cheng C."/>
            <person name="Correa L.G."/>
            <person name="Dacre M."/>
            <person name="DeBarry J."/>
            <person name="Dreyer I."/>
            <person name="Elias M."/>
            <person name="Engstrom E.M."/>
            <person name="Estelle M."/>
            <person name="Feng L."/>
            <person name="Finet C."/>
            <person name="Floyd S.K."/>
            <person name="Frommer W.B."/>
            <person name="Fujita T."/>
            <person name="Gramzow L."/>
            <person name="Gutensohn M."/>
            <person name="Harholt J."/>
            <person name="Hattori M."/>
            <person name="Heyl A."/>
            <person name="Hirai T."/>
            <person name="Hiwatashi Y."/>
            <person name="Ishikawa M."/>
            <person name="Iwata M."/>
            <person name="Karol K.G."/>
            <person name="Koehler B."/>
            <person name="Kolukisaoglu U."/>
            <person name="Kubo M."/>
            <person name="Kurata T."/>
            <person name="Lalonde S."/>
            <person name="Li K."/>
            <person name="Li Y."/>
            <person name="Litt A."/>
            <person name="Lyons E."/>
            <person name="Manning G."/>
            <person name="Maruyama T."/>
            <person name="Michael T.P."/>
            <person name="Mikami K."/>
            <person name="Miyazaki S."/>
            <person name="Morinaga S."/>
            <person name="Murata T."/>
            <person name="Mueller-Roeber B."/>
            <person name="Nelson D.R."/>
            <person name="Obara M."/>
            <person name="Oguri Y."/>
            <person name="Olmstead R.G."/>
            <person name="Onodera N."/>
            <person name="Petersen B.L."/>
            <person name="Pils B."/>
            <person name="Prigge M."/>
            <person name="Rensing S.A."/>
            <person name="Riano-Pachon D.M."/>
            <person name="Roberts A.W."/>
            <person name="Sato Y."/>
            <person name="Scheller H.V."/>
            <person name="Schulz B."/>
            <person name="Schulz C."/>
            <person name="Shakirov E.V."/>
            <person name="Shibagaki N."/>
            <person name="Shinohara N."/>
            <person name="Shippen D.E."/>
            <person name="Soerensen I."/>
            <person name="Sotooka R."/>
            <person name="Sugimoto N."/>
            <person name="Sugita M."/>
            <person name="Sumikawa N."/>
            <person name="Tanurdzic M."/>
            <person name="Theissen G."/>
            <person name="Ulvskov P."/>
            <person name="Wakazuki S."/>
            <person name="Weng J.K."/>
            <person name="Willats W.W."/>
            <person name="Wipf D."/>
            <person name="Wolf P.G."/>
            <person name="Yang L."/>
            <person name="Zimmer A.D."/>
            <person name="Zhu Q."/>
            <person name="Mitros T."/>
            <person name="Hellsten U."/>
            <person name="Loque D."/>
            <person name="Otillar R."/>
            <person name="Salamov A."/>
            <person name="Schmutz J."/>
            <person name="Shapiro H."/>
            <person name="Lindquist E."/>
            <person name="Lucas S."/>
            <person name="Rokhsar D."/>
            <person name="Grigoriev I.V."/>
        </authorList>
    </citation>
    <scope>NUCLEOTIDE SEQUENCE [LARGE SCALE GENOMIC DNA]</scope>
</reference>
<dbReference type="NCBIfam" id="TIGR00756">
    <property type="entry name" value="PPR"/>
    <property type="match status" value="1"/>
</dbReference>
<feature type="repeat" description="PPR" evidence="2">
    <location>
        <begin position="5"/>
        <end position="39"/>
    </location>
</feature>
<proteinExistence type="predicted"/>
<name>D8SUK6_SELML</name>
<gene>
    <name evidence="3" type="ORF">SELMODRAFT_125193</name>
</gene>
<dbReference type="STRING" id="88036.D8SUK6"/>
<evidence type="ECO:0000256" key="2">
    <source>
        <dbReference type="PROSITE-ProRule" id="PRU00708"/>
    </source>
</evidence>
<dbReference type="InParanoid" id="D8SUK6"/>
<keyword evidence="4" id="KW-1185">Reference proteome</keyword>
<dbReference type="Gramene" id="EFJ11849">
    <property type="protein sequence ID" value="EFJ11849"/>
    <property type="gene ID" value="SELMODRAFT_125193"/>
</dbReference>
<dbReference type="eggNOG" id="KOG4197">
    <property type="taxonomic scope" value="Eukaryota"/>
</dbReference>
<dbReference type="InterPro" id="IPR046960">
    <property type="entry name" value="PPR_At4g14850-like_plant"/>
</dbReference>
<evidence type="ECO:0008006" key="5">
    <source>
        <dbReference type="Google" id="ProtNLM"/>
    </source>
</evidence>
<sequence>MPARTVVTWTAMLAAHGQHGDVDAAMAAFDAMPERNTVTDLVSWICLIASLSRNKLVDEAALALDRAPMLADSTLTAMLTVYAQSGHLRHAWQIFAAIPERDCVAWTAMIAAYAHFGHLDDSSSGALELLWMMELDGARPNAVTFSAALAACSHLGVVDLGRELFLSMASDRSIVPEQQHYCSIVDMFARAGRTREAEELLQCMPFQADDRSWTALLTACKNQGDIPGATRAAEFAMTDSQGGPYLLVSDLYKSILRS</sequence>
<dbReference type="GO" id="GO:0003723">
    <property type="term" value="F:RNA binding"/>
    <property type="evidence" value="ECO:0007669"/>
    <property type="project" value="InterPro"/>
</dbReference>
<dbReference type="FunFam" id="1.25.40.10:FF:000158">
    <property type="entry name" value="pentatricopeptide repeat-containing protein At2g33680"/>
    <property type="match status" value="1"/>
</dbReference>
<dbReference type="InterPro" id="IPR011990">
    <property type="entry name" value="TPR-like_helical_dom_sf"/>
</dbReference>
<evidence type="ECO:0000313" key="4">
    <source>
        <dbReference type="Proteomes" id="UP000001514"/>
    </source>
</evidence>
<accession>D8SUK6</accession>
<dbReference type="Pfam" id="PF13041">
    <property type="entry name" value="PPR_2"/>
    <property type="match status" value="1"/>
</dbReference>
<dbReference type="KEGG" id="smo:SELMODRAFT_125193"/>
<dbReference type="HOGENOM" id="CLU_002706_0_0_1"/>
<dbReference type="Gene3D" id="1.25.40.10">
    <property type="entry name" value="Tetratricopeptide repeat domain"/>
    <property type="match status" value="2"/>
</dbReference>
<dbReference type="AlphaFoldDB" id="D8SUK6"/>
<dbReference type="EMBL" id="GL377643">
    <property type="protein sequence ID" value="EFJ11849.1"/>
    <property type="molecule type" value="Genomic_DNA"/>
</dbReference>
<dbReference type="PANTHER" id="PTHR47926">
    <property type="entry name" value="PENTATRICOPEPTIDE REPEAT-CONTAINING PROTEIN"/>
    <property type="match status" value="1"/>
</dbReference>
<dbReference type="GO" id="GO:0009451">
    <property type="term" value="P:RNA modification"/>
    <property type="evidence" value="ECO:0007669"/>
    <property type="project" value="InterPro"/>
</dbReference>
<dbReference type="PROSITE" id="PS51375">
    <property type="entry name" value="PPR"/>
    <property type="match status" value="1"/>
</dbReference>
<dbReference type="Proteomes" id="UP000001514">
    <property type="component" value="Unassembled WGS sequence"/>
</dbReference>
<dbReference type="Pfam" id="PF01535">
    <property type="entry name" value="PPR"/>
    <property type="match status" value="3"/>
</dbReference>
<protein>
    <recommendedName>
        <fullName evidence="5">Pentacotripeptide-repeat region of PRORP domain-containing protein</fullName>
    </recommendedName>
</protein>
<keyword evidence="1" id="KW-0677">Repeat</keyword>